<evidence type="ECO:0000256" key="1">
    <source>
        <dbReference type="ARBA" id="ARBA00004370"/>
    </source>
</evidence>
<sequence length="111" mass="11822">MTQPPPPPPPGYPPQQPPAQAPNNYLVWSILATVFCCLPLGIVAIVKSSQVSGLWAQGQYAEAQASAESAKKWVKWSVILWVIGVVVYGIVLLVLALTADHSNQAMLAAMA</sequence>
<proteinExistence type="predicted"/>
<evidence type="ECO:0000313" key="7">
    <source>
        <dbReference type="Proteomes" id="UP000243140"/>
    </source>
</evidence>
<dbReference type="Proteomes" id="UP000243140">
    <property type="component" value="Unassembled WGS sequence"/>
</dbReference>
<keyword evidence="2 5" id="KW-0812">Transmembrane</keyword>
<evidence type="ECO:0000256" key="5">
    <source>
        <dbReference type="SAM" id="Phobius"/>
    </source>
</evidence>
<evidence type="ECO:0000313" key="6">
    <source>
        <dbReference type="EMBL" id="ORA79267.1"/>
    </source>
</evidence>
<feature type="transmembrane region" description="Helical" evidence="5">
    <location>
        <begin position="78"/>
        <end position="97"/>
    </location>
</feature>
<dbReference type="EMBL" id="MVHV01000023">
    <property type="protein sequence ID" value="ORA79267.1"/>
    <property type="molecule type" value="Genomic_DNA"/>
</dbReference>
<evidence type="ECO:0000256" key="3">
    <source>
        <dbReference type="ARBA" id="ARBA00022989"/>
    </source>
</evidence>
<keyword evidence="4 5" id="KW-0472">Membrane</keyword>
<keyword evidence="7" id="KW-1185">Reference proteome</keyword>
<comment type="caution">
    <text evidence="6">The sequence shown here is derived from an EMBL/GenBank/DDBJ whole genome shotgun (WGS) entry which is preliminary data.</text>
</comment>
<name>A0ABX3SMT2_MYCMA</name>
<comment type="subcellular location">
    <subcellularLocation>
        <location evidence="1">Membrane</location>
    </subcellularLocation>
</comment>
<dbReference type="RefSeq" id="WP_083011596.1">
    <property type="nucleotide sequence ID" value="NZ_CP060015.1"/>
</dbReference>
<accession>A0ABX3SMT2</accession>
<evidence type="ECO:0008006" key="8">
    <source>
        <dbReference type="Google" id="ProtNLM"/>
    </source>
</evidence>
<reference evidence="6 7" key="1">
    <citation type="submission" date="2017-02" db="EMBL/GenBank/DDBJ databases">
        <title>The new phylogeny of genus Mycobacterium.</title>
        <authorList>
            <person name="Tortoli E."/>
            <person name="Trovato A."/>
            <person name="Cirillo D.M."/>
        </authorList>
    </citation>
    <scope>NUCLEOTIDE SEQUENCE [LARGE SCALE GENOMIC DNA]</scope>
    <source>
        <strain evidence="6 7">IP1130001</strain>
    </source>
</reference>
<protein>
    <recommendedName>
        <fullName evidence="8">CD225/dispanin family protein</fullName>
    </recommendedName>
</protein>
<evidence type="ECO:0000256" key="2">
    <source>
        <dbReference type="ARBA" id="ARBA00022692"/>
    </source>
</evidence>
<organism evidence="6 7">
    <name type="scientific">Mycobacterium malmoense</name>
    <dbReference type="NCBI Taxonomy" id="1780"/>
    <lineage>
        <taxon>Bacteria</taxon>
        <taxon>Bacillati</taxon>
        <taxon>Actinomycetota</taxon>
        <taxon>Actinomycetes</taxon>
        <taxon>Mycobacteriales</taxon>
        <taxon>Mycobacteriaceae</taxon>
        <taxon>Mycobacterium</taxon>
    </lineage>
</organism>
<dbReference type="Pfam" id="PF04505">
    <property type="entry name" value="CD225"/>
    <property type="match status" value="1"/>
</dbReference>
<keyword evidence="3 5" id="KW-1133">Transmembrane helix</keyword>
<dbReference type="InterPro" id="IPR051423">
    <property type="entry name" value="CD225/Dispanin"/>
</dbReference>
<dbReference type="PANTHER" id="PTHR14948:SF25">
    <property type="entry name" value="DUF4190 DOMAIN-CONTAINING PROTEIN"/>
    <property type="match status" value="1"/>
</dbReference>
<dbReference type="PANTHER" id="PTHR14948">
    <property type="entry name" value="NG5"/>
    <property type="match status" value="1"/>
</dbReference>
<gene>
    <name evidence="6" type="ORF">BST29_19465</name>
</gene>
<dbReference type="InterPro" id="IPR007593">
    <property type="entry name" value="CD225/Dispanin_fam"/>
</dbReference>
<feature type="transmembrane region" description="Helical" evidence="5">
    <location>
        <begin position="25"/>
        <end position="46"/>
    </location>
</feature>
<evidence type="ECO:0000256" key="4">
    <source>
        <dbReference type="ARBA" id="ARBA00023136"/>
    </source>
</evidence>